<proteinExistence type="predicted"/>
<evidence type="ECO:0000313" key="2">
    <source>
        <dbReference type="Proteomes" id="UP000078542"/>
    </source>
</evidence>
<organism evidence="1 2">
    <name type="scientific">Cyphomyrmex costatus</name>
    <dbReference type="NCBI Taxonomy" id="456900"/>
    <lineage>
        <taxon>Eukaryota</taxon>
        <taxon>Metazoa</taxon>
        <taxon>Ecdysozoa</taxon>
        <taxon>Arthropoda</taxon>
        <taxon>Hexapoda</taxon>
        <taxon>Insecta</taxon>
        <taxon>Pterygota</taxon>
        <taxon>Neoptera</taxon>
        <taxon>Endopterygota</taxon>
        <taxon>Hymenoptera</taxon>
        <taxon>Apocrita</taxon>
        <taxon>Aculeata</taxon>
        <taxon>Formicoidea</taxon>
        <taxon>Formicidae</taxon>
        <taxon>Myrmicinae</taxon>
        <taxon>Cyphomyrmex</taxon>
    </lineage>
</organism>
<evidence type="ECO:0000313" key="1">
    <source>
        <dbReference type="EMBL" id="KYN08019.1"/>
    </source>
</evidence>
<dbReference type="EMBL" id="KQ976822">
    <property type="protein sequence ID" value="KYN08019.1"/>
    <property type="molecule type" value="Genomic_DNA"/>
</dbReference>
<dbReference type="AlphaFoldDB" id="A0A151IPU1"/>
<name>A0A151IPU1_9HYME</name>
<keyword evidence="2" id="KW-1185">Reference proteome</keyword>
<accession>A0A151IPU1</accession>
<reference evidence="1 2" key="1">
    <citation type="submission" date="2016-03" db="EMBL/GenBank/DDBJ databases">
        <title>Cyphomyrmex costatus WGS genome.</title>
        <authorList>
            <person name="Nygaard S."/>
            <person name="Hu H."/>
            <person name="Boomsma J."/>
            <person name="Zhang G."/>
        </authorList>
    </citation>
    <scope>NUCLEOTIDE SEQUENCE [LARGE SCALE GENOMIC DNA]</scope>
    <source>
        <strain evidence="1">MS0001</strain>
        <tissue evidence="1">Whole body</tissue>
    </source>
</reference>
<protein>
    <submittedName>
        <fullName evidence="1">Uncharacterized protein</fullName>
    </submittedName>
</protein>
<sequence>MDIDELPKLARKRQIRDTIEGEPARIIEESPAKRVPSACASASSSDTAIGTIRNTQTQVSGVTNTGGSARQHNLTIGQRISPRYSVRDPGPFVVYVYPINRDNAIHPTLINGIDSGDTYQTYAGVLGSRSHPHSNKINNSSNISRDHVLPHFSKQRPARSTVSAGPGYDARAHQQVLHEINGKIPYSSGNGVAFQKTPSLRGRALAQITVRNLALALISQACFL</sequence>
<dbReference type="Proteomes" id="UP000078542">
    <property type="component" value="Unassembled WGS sequence"/>
</dbReference>
<gene>
    <name evidence="1" type="ORF">ALC62_01008</name>
</gene>